<dbReference type="EMBL" id="EF579802">
    <property type="protein sequence ID" value="ABR10440.1"/>
    <property type="molecule type" value="Genomic_DNA"/>
</dbReference>
<dbReference type="Proteomes" id="UP000001999">
    <property type="component" value="Segment"/>
</dbReference>
<sequence>MEVFGFDGHHVRVVLVEGLPRFVARDVASALGYTDPTSAIKQHCRGVAIHHPITDSLGRTQLARVIGEPDLLRLITGSRLPQAERFERWAFEEVLPTVIRTGSYTAPPPALPQSYADALRELAATVERAEALETENAALTPRAEAWDELADAGTDYAVGDAAKILQRAGVPTGPQRLFEQLSDLGWIFRGGDRRWRAYSTAVHSGYLAERAQPPRRDPASGEFVPVAPQVRVTARGLERLRVRLGALALT</sequence>
<dbReference type="GeneID" id="5309158"/>
<evidence type="ECO:0000313" key="3">
    <source>
        <dbReference type="Proteomes" id="UP000001999"/>
    </source>
</evidence>
<dbReference type="GO" id="GO:0003677">
    <property type="term" value="F:DNA binding"/>
    <property type="evidence" value="ECO:0007669"/>
    <property type="project" value="InterPro"/>
</dbReference>
<feature type="domain" description="Bro-N" evidence="1">
    <location>
        <begin position="1"/>
        <end position="102"/>
    </location>
</feature>
<proteinExistence type="predicted"/>
<name>A6N1W8_9CAUD</name>
<dbReference type="SMART" id="SM01040">
    <property type="entry name" value="Bro-N"/>
    <property type="match status" value="1"/>
</dbReference>
<protein>
    <recommendedName>
        <fullName evidence="1">Bro-N domain-containing protein</fullName>
    </recommendedName>
</protein>
<dbReference type="RefSeq" id="YP_001294770.1">
    <property type="nucleotide sequence ID" value="NC_009603.1"/>
</dbReference>
<dbReference type="PANTHER" id="PTHR36180:SF2">
    <property type="entry name" value="BRO FAMILY PROTEIN"/>
    <property type="match status" value="1"/>
</dbReference>
<dbReference type="PANTHER" id="PTHR36180">
    <property type="entry name" value="DNA-BINDING PROTEIN-RELATED-RELATED"/>
    <property type="match status" value="1"/>
</dbReference>
<reference evidence="2 3" key="1">
    <citation type="submission" date="2007-04" db="EMBL/GenBank/DDBJ databases">
        <title>Isolation, characterization and complete nucleotide sequence of a novel temperate bacteriophage Min1, isolated from the nematode pathogen Microbacterium nematophilum.</title>
        <authorList>
            <person name="Akimkina T.V."/>
            <person name="Venien-Bryan C."/>
            <person name="Hodgkin J.A."/>
        </authorList>
    </citation>
    <scope>NUCLEOTIDE SEQUENCE [LARGE SCALE GENOMIC DNA]</scope>
</reference>
<organism evidence="2 3">
    <name type="scientific">Microbacterium phage Min1</name>
    <dbReference type="NCBI Taxonomy" id="446529"/>
    <lineage>
        <taxon>Viruses</taxon>
        <taxon>Duplodnaviria</taxon>
        <taxon>Heunggongvirae</taxon>
        <taxon>Uroviricota</taxon>
        <taxon>Caudoviricetes</taxon>
        <taxon>Minunavirus</taxon>
        <taxon>Minunavirus Min1</taxon>
    </lineage>
</organism>
<dbReference type="Pfam" id="PF03374">
    <property type="entry name" value="ANT"/>
    <property type="match status" value="1"/>
</dbReference>
<evidence type="ECO:0000313" key="2">
    <source>
        <dbReference type="EMBL" id="ABR10440.1"/>
    </source>
</evidence>
<dbReference type="Pfam" id="PF02498">
    <property type="entry name" value="Bro-N"/>
    <property type="match status" value="1"/>
</dbReference>
<dbReference type="OrthoDB" id="5682at10239"/>
<dbReference type="InterPro" id="IPR003497">
    <property type="entry name" value="BRO_N_domain"/>
</dbReference>
<accession>A6N1W8</accession>
<keyword evidence="3" id="KW-1185">Reference proteome</keyword>
<dbReference type="InterPro" id="IPR005039">
    <property type="entry name" value="Ant_C"/>
</dbReference>
<dbReference type="PROSITE" id="PS51750">
    <property type="entry name" value="BRO_N"/>
    <property type="match status" value="1"/>
</dbReference>
<dbReference type="KEGG" id="vg:5309158"/>
<evidence type="ECO:0000259" key="1">
    <source>
        <dbReference type="PROSITE" id="PS51750"/>
    </source>
</evidence>